<comment type="caution">
    <text evidence="1">The sequence shown here is derived from an EMBL/GenBank/DDBJ whole genome shotgun (WGS) entry which is preliminary data.</text>
</comment>
<protein>
    <recommendedName>
        <fullName evidence="3">LigA protein</fullName>
    </recommendedName>
</protein>
<gene>
    <name evidence="1" type="ORF">J2S63_003024</name>
</gene>
<dbReference type="EMBL" id="JAVDYG010000001">
    <property type="protein sequence ID" value="MDR7363471.1"/>
    <property type="molecule type" value="Genomic_DNA"/>
</dbReference>
<dbReference type="Proteomes" id="UP001183648">
    <property type="component" value="Unassembled WGS sequence"/>
</dbReference>
<name>A0ABU2BYJ6_9ACTN</name>
<proteinExistence type="predicted"/>
<accession>A0ABU2BYJ6</accession>
<evidence type="ECO:0000313" key="2">
    <source>
        <dbReference type="Proteomes" id="UP001183648"/>
    </source>
</evidence>
<keyword evidence="2" id="KW-1185">Reference proteome</keyword>
<reference evidence="1 2" key="1">
    <citation type="submission" date="2023-07" db="EMBL/GenBank/DDBJ databases">
        <title>Sequencing the genomes of 1000 actinobacteria strains.</title>
        <authorList>
            <person name="Klenk H.-P."/>
        </authorList>
    </citation>
    <scope>NUCLEOTIDE SEQUENCE [LARGE SCALE GENOMIC DNA]</scope>
    <source>
        <strain evidence="1 2">DSM 19426</strain>
    </source>
</reference>
<sequence>MGLFRRSAPPSPPDPHLPLTLAQAAKLRDLVRTTFAEAGLEVVVHADHMEDDGGRTLGLWNLAALCNDAPEREWPDLVRRHVTALVDPEDIESLTDDDLLGSVHLRLVERAGFPDPSWHPQAVAVGADLLAILSVDLPETVSTPREDYWDERGGLARWRLTGRANLVAVALSDELEHRRVGTDGGAGAFDVVTGDSFFTGSTALVADHLVRRFSPGTDFSLGLLVGVPFRHQVVWRVLDGTPDSALAMENLFRFTMVGFSDAPGPLSPNLFWVCGDEWRQVTRIADDKAHVEVDEELARALGISGP</sequence>
<evidence type="ECO:0000313" key="1">
    <source>
        <dbReference type="EMBL" id="MDR7363471.1"/>
    </source>
</evidence>
<evidence type="ECO:0008006" key="3">
    <source>
        <dbReference type="Google" id="ProtNLM"/>
    </source>
</evidence>
<dbReference type="RefSeq" id="WP_310303918.1">
    <property type="nucleotide sequence ID" value="NZ_BAAAPS010000003.1"/>
</dbReference>
<organism evidence="1 2">
    <name type="scientific">Nocardioides marmoribigeumensis</name>
    <dbReference type="NCBI Taxonomy" id="433649"/>
    <lineage>
        <taxon>Bacteria</taxon>
        <taxon>Bacillati</taxon>
        <taxon>Actinomycetota</taxon>
        <taxon>Actinomycetes</taxon>
        <taxon>Propionibacteriales</taxon>
        <taxon>Nocardioidaceae</taxon>
        <taxon>Nocardioides</taxon>
    </lineage>
</organism>